<proteinExistence type="predicted"/>
<accession>A0ACB9SAT7</accession>
<keyword evidence="2" id="KW-1185">Reference proteome</keyword>
<dbReference type="EMBL" id="CM042880">
    <property type="protein sequence ID" value="KAI4388289.1"/>
    <property type="molecule type" value="Genomic_DNA"/>
</dbReference>
<reference evidence="2" key="1">
    <citation type="journal article" date="2023" name="Front. Plant Sci.">
        <title>Chromosomal-level genome assembly of Melastoma candidum provides insights into trichome evolution.</title>
        <authorList>
            <person name="Zhong Y."/>
            <person name="Wu W."/>
            <person name="Sun C."/>
            <person name="Zou P."/>
            <person name="Liu Y."/>
            <person name="Dai S."/>
            <person name="Zhou R."/>
        </authorList>
    </citation>
    <scope>NUCLEOTIDE SEQUENCE [LARGE SCALE GENOMIC DNA]</scope>
</reference>
<evidence type="ECO:0000313" key="1">
    <source>
        <dbReference type="EMBL" id="KAI4388289.1"/>
    </source>
</evidence>
<name>A0ACB9SAT7_9MYRT</name>
<gene>
    <name evidence="1" type="ORF">MLD38_000632</name>
</gene>
<organism evidence="1 2">
    <name type="scientific">Melastoma candidum</name>
    <dbReference type="NCBI Taxonomy" id="119954"/>
    <lineage>
        <taxon>Eukaryota</taxon>
        <taxon>Viridiplantae</taxon>
        <taxon>Streptophyta</taxon>
        <taxon>Embryophyta</taxon>
        <taxon>Tracheophyta</taxon>
        <taxon>Spermatophyta</taxon>
        <taxon>Magnoliopsida</taxon>
        <taxon>eudicotyledons</taxon>
        <taxon>Gunneridae</taxon>
        <taxon>Pentapetalae</taxon>
        <taxon>rosids</taxon>
        <taxon>malvids</taxon>
        <taxon>Myrtales</taxon>
        <taxon>Melastomataceae</taxon>
        <taxon>Melastomatoideae</taxon>
        <taxon>Melastomateae</taxon>
        <taxon>Melastoma</taxon>
    </lineage>
</organism>
<protein>
    <submittedName>
        <fullName evidence="1">Uncharacterized protein</fullName>
    </submittedName>
</protein>
<evidence type="ECO:0000313" key="2">
    <source>
        <dbReference type="Proteomes" id="UP001057402"/>
    </source>
</evidence>
<sequence>MLKRDRRQVPGYAMGSQVARGKAEGDVGGEDEPIHTRCGRRGAFSTYIIGPKSSEREKTKASKMVVLLKAGSAALLMSTHTMVQRKTKRRGNIGTVG</sequence>
<comment type="caution">
    <text evidence="1">The sequence shown here is derived from an EMBL/GenBank/DDBJ whole genome shotgun (WGS) entry which is preliminary data.</text>
</comment>
<dbReference type="Proteomes" id="UP001057402">
    <property type="component" value="Chromosome 1"/>
</dbReference>